<dbReference type="GO" id="GO:0016788">
    <property type="term" value="F:hydrolase activity, acting on ester bonds"/>
    <property type="evidence" value="ECO:0007669"/>
    <property type="project" value="UniProtKB-ARBA"/>
</dbReference>
<evidence type="ECO:0000256" key="1">
    <source>
        <dbReference type="ARBA" id="ARBA00022801"/>
    </source>
</evidence>
<reference evidence="3" key="2">
    <citation type="submission" date="2020-09" db="EMBL/GenBank/DDBJ databases">
        <authorList>
            <person name="Sun Q."/>
            <person name="Zhou Y."/>
        </authorList>
    </citation>
    <scope>NUCLEOTIDE SEQUENCE</scope>
    <source>
        <strain evidence="3">CGMCC 1.15290</strain>
    </source>
</reference>
<dbReference type="InterPro" id="IPR005181">
    <property type="entry name" value="SASA"/>
</dbReference>
<keyword evidence="1" id="KW-0378">Hydrolase</keyword>
<organism evidence="3 4">
    <name type="scientific">Filimonas zeae</name>
    <dbReference type="NCBI Taxonomy" id="1737353"/>
    <lineage>
        <taxon>Bacteria</taxon>
        <taxon>Pseudomonadati</taxon>
        <taxon>Bacteroidota</taxon>
        <taxon>Chitinophagia</taxon>
        <taxon>Chitinophagales</taxon>
        <taxon>Chitinophagaceae</taxon>
        <taxon>Filimonas</taxon>
    </lineage>
</organism>
<dbReference type="AlphaFoldDB" id="A0A917ISS5"/>
<protein>
    <submittedName>
        <fullName evidence="3">Acetylxylan esterase</fullName>
    </submittedName>
</protein>
<dbReference type="SUPFAM" id="SSF52266">
    <property type="entry name" value="SGNH hydrolase"/>
    <property type="match status" value="1"/>
</dbReference>
<dbReference type="PANTHER" id="PTHR31988">
    <property type="entry name" value="ESTERASE, PUTATIVE (DUF303)-RELATED"/>
    <property type="match status" value="1"/>
</dbReference>
<dbReference type="Pfam" id="PF03629">
    <property type="entry name" value="SASA"/>
    <property type="match status" value="1"/>
</dbReference>
<keyword evidence="4" id="KW-1185">Reference proteome</keyword>
<evidence type="ECO:0000313" key="3">
    <source>
        <dbReference type="EMBL" id="GGH61488.1"/>
    </source>
</evidence>
<comment type="caution">
    <text evidence="3">The sequence shown here is derived from an EMBL/GenBank/DDBJ whole genome shotgun (WGS) entry which is preliminary data.</text>
</comment>
<dbReference type="Gene3D" id="3.40.50.1110">
    <property type="entry name" value="SGNH hydrolase"/>
    <property type="match status" value="1"/>
</dbReference>
<dbReference type="PANTHER" id="PTHR31988:SF19">
    <property type="entry name" value="9-O-ACETYL-N-ACETYLNEURAMINIC ACID DEACETYLASE-RELATED"/>
    <property type="match status" value="1"/>
</dbReference>
<name>A0A917ISS5_9BACT</name>
<dbReference type="RefSeq" id="WP_188950918.1">
    <property type="nucleotide sequence ID" value="NZ_BMIB01000001.1"/>
</dbReference>
<dbReference type="InterPro" id="IPR036514">
    <property type="entry name" value="SGNH_hydro_sf"/>
</dbReference>
<feature type="domain" description="Sialate O-acetylesterase" evidence="2">
    <location>
        <begin position="5"/>
        <end position="225"/>
    </location>
</feature>
<evidence type="ECO:0000313" key="4">
    <source>
        <dbReference type="Proteomes" id="UP000627292"/>
    </source>
</evidence>
<accession>A0A917ISS5</accession>
<gene>
    <name evidence="3" type="ORF">GCM10011379_10520</name>
</gene>
<evidence type="ECO:0000259" key="2">
    <source>
        <dbReference type="Pfam" id="PF03629"/>
    </source>
</evidence>
<dbReference type="EMBL" id="BMIB01000001">
    <property type="protein sequence ID" value="GGH61488.1"/>
    <property type="molecule type" value="Genomic_DNA"/>
</dbReference>
<sequence>MISSFLLIGQSNMAGRGFKNEVPPIINEGIYMLRNGRWQMMAEPLHNDRAVAGTGLAASFAAAWRFQHPVSKIGLIPCADGGTSLEDWAVGGALFDHAVAQAKLAQRSSQLTGILWHQGESDCFPDRAREYAQKLGIITDALRRELEVPHIPMVVGALGDFLTNGMYKQYFGAYPLINAALLRYAQSQPRCYYVTAEGLTANPDGLHFNAASLRVLGIRYYEAFTREQHVTAPVPHEGELLTTLYHLPATTKEKTAILESRFFNGEISVEEFQNKLSVLQQQ</sequence>
<dbReference type="InterPro" id="IPR052940">
    <property type="entry name" value="Carb_Esterase_6"/>
</dbReference>
<proteinExistence type="predicted"/>
<reference evidence="3" key="1">
    <citation type="journal article" date="2014" name="Int. J. Syst. Evol. Microbiol.">
        <title>Complete genome sequence of Corynebacterium casei LMG S-19264T (=DSM 44701T), isolated from a smear-ripened cheese.</title>
        <authorList>
            <consortium name="US DOE Joint Genome Institute (JGI-PGF)"/>
            <person name="Walter F."/>
            <person name="Albersmeier A."/>
            <person name="Kalinowski J."/>
            <person name="Ruckert C."/>
        </authorList>
    </citation>
    <scope>NUCLEOTIDE SEQUENCE</scope>
    <source>
        <strain evidence="3">CGMCC 1.15290</strain>
    </source>
</reference>
<dbReference type="Proteomes" id="UP000627292">
    <property type="component" value="Unassembled WGS sequence"/>
</dbReference>